<evidence type="ECO:0000256" key="1">
    <source>
        <dbReference type="SAM" id="Phobius"/>
    </source>
</evidence>
<organism evidence="2 3">
    <name type="scientific">Peronospora belbahrii</name>
    <dbReference type="NCBI Taxonomy" id="622444"/>
    <lineage>
        <taxon>Eukaryota</taxon>
        <taxon>Sar</taxon>
        <taxon>Stramenopiles</taxon>
        <taxon>Oomycota</taxon>
        <taxon>Peronosporomycetes</taxon>
        <taxon>Peronosporales</taxon>
        <taxon>Peronosporaceae</taxon>
        <taxon>Peronospora</taxon>
    </lineage>
</organism>
<evidence type="ECO:0000313" key="2">
    <source>
        <dbReference type="EMBL" id="CAH0516343.1"/>
    </source>
</evidence>
<sequence>MLSSIENVEEKMSDGFSIAVIFSLYPREGTRNSLDKSWRSIKHRTCRCPGVSITSTTLPGVTQEVTCYYVCHSTRCDSRSYVSANMCKSHQYCRLERIKEDFAVPSDRTSVLFTDGDGEFIVLLLALTSNTMALLQFLLTAVVNAA</sequence>
<keyword evidence="1" id="KW-0472">Membrane</keyword>
<gene>
    <name evidence="2" type="ORF">PBS001_LOCUS3017</name>
</gene>
<keyword evidence="3" id="KW-1185">Reference proteome</keyword>
<keyword evidence="1" id="KW-1133">Transmembrane helix</keyword>
<protein>
    <submittedName>
        <fullName evidence="2">Uncharacterized protein</fullName>
    </submittedName>
</protein>
<dbReference type="EMBL" id="CAKLCB010000164">
    <property type="protein sequence ID" value="CAH0516343.1"/>
    <property type="molecule type" value="Genomic_DNA"/>
</dbReference>
<reference evidence="2 3" key="1">
    <citation type="submission" date="2021-11" db="EMBL/GenBank/DDBJ databases">
        <authorList>
            <person name="Islam A."/>
            <person name="Islam S."/>
            <person name="Flora M.S."/>
            <person name="Rahman M."/>
            <person name="Ziaur R.M."/>
            <person name="Epstein J.H."/>
            <person name="Hassan M."/>
            <person name="Klassen M."/>
            <person name="Woodard K."/>
            <person name="Webb A."/>
            <person name="Webby R.J."/>
            <person name="El Zowalaty M.E."/>
        </authorList>
    </citation>
    <scope>NUCLEOTIDE SEQUENCE [LARGE SCALE GENOMIC DNA]</scope>
    <source>
        <strain evidence="2">Pbs1</strain>
    </source>
</reference>
<name>A0ABN8CT86_9STRA</name>
<evidence type="ECO:0000313" key="3">
    <source>
        <dbReference type="Proteomes" id="UP001158986"/>
    </source>
</evidence>
<comment type="caution">
    <text evidence="2">The sequence shown here is derived from an EMBL/GenBank/DDBJ whole genome shotgun (WGS) entry which is preliminary data.</text>
</comment>
<keyword evidence="1" id="KW-0812">Transmembrane</keyword>
<accession>A0ABN8CT86</accession>
<dbReference type="Proteomes" id="UP001158986">
    <property type="component" value="Unassembled WGS sequence"/>
</dbReference>
<feature type="transmembrane region" description="Helical" evidence="1">
    <location>
        <begin position="120"/>
        <end position="143"/>
    </location>
</feature>
<proteinExistence type="predicted"/>